<feature type="domain" description="AMIN" evidence="19">
    <location>
        <begin position="75"/>
        <end position="171"/>
    </location>
</feature>
<dbReference type="FunFam" id="2.40.170.20:FF:000005">
    <property type="entry name" value="TonB-dependent siderophore receptor"/>
    <property type="match status" value="1"/>
</dbReference>
<dbReference type="NCBIfam" id="TIGR01783">
    <property type="entry name" value="TonB-siderophor"/>
    <property type="match status" value="1"/>
</dbReference>
<dbReference type="InterPro" id="IPR012910">
    <property type="entry name" value="Plug_dom"/>
</dbReference>
<evidence type="ECO:0000259" key="18">
    <source>
        <dbReference type="Pfam" id="PF07715"/>
    </source>
</evidence>
<accession>A0A8J7LJK5</accession>
<evidence type="ECO:0000256" key="2">
    <source>
        <dbReference type="ARBA" id="ARBA00009810"/>
    </source>
</evidence>
<keyword evidence="3 13" id="KW-0813">Transport</keyword>
<feature type="chain" id="PRO_5035319885" evidence="16">
    <location>
        <begin position="28"/>
        <end position="866"/>
    </location>
</feature>
<comment type="subcellular location">
    <subcellularLocation>
        <location evidence="1 13">Cell outer membrane</location>
        <topology evidence="1 13">Multi-pass membrane protein</topology>
    </subcellularLocation>
</comment>
<evidence type="ECO:0000256" key="15">
    <source>
        <dbReference type="SAM" id="MobiDB-lite"/>
    </source>
</evidence>
<feature type="domain" description="TonB-dependent receptor-like beta-barrel" evidence="17">
    <location>
        <begin position="403"/>
        <end position="836"/>
    </location>
</feature>
<evidence type="ECO:0000256" key="8">
    <source>
        <dbReference type="ARBA" id="ARBA00023004"/>
    </source>
</evidence>
<dbReference type="GO" id="GO:0038023">
    <property type="term" value="F:signaling receptor activity"/>
    <property type="evidence" value="ECO:0007669"/>
    <property type="project" value="InterPro"/>
</dbReference>
<dbReference type="PANTHER" id="PTHR32552">
    <property type="entry name" value="FERRICHROME IRON RECEPTOR-RELATED"/>
    <property type="match status" value="1"/>
</dbReference>
<keyword evidence="6 13" id="KW-0812">Transmembrane</keyword>
<sequence>MLLKLPCAVISTLLPILCLNIANSAYAKQPSGSVSSASEVQSAKTSAIYLLRTPKKQNKVSQLSQATTDVVSVTDVQVNATDKGIELILVTSNSDKLQVKSRTEGNSYIADIPNTHLQLASGESFQQLKPAVGIAEVTVASQDANTLRVTVVGETGAPTVELFDSTQEGLVFGVSAATTTAQQPTTTPQQQPQTEQSQPPIELKVTAPPDTGYRVPDTSVGTKTDTPLRDIPQSIQVIPRQVLDDQKAQNFSDALRNTGIIGALVPASTNADIFTIRGFQQSRVILRNGLRDPSRIDSGRTQLTNIERIEVLKGPGSVLYGQQSPGGTVNYITKQPLTDPYFAATMSVGSYDFYQPALDISGPLNSDKTALYRLNFSYNNSGSFIDFLSSRNLLIAPVFAFRLGKNTTFKLEGEFLDQEQDSVNNGLPAAGTVLPNRNGKIPLNRNVSEPTDSNFRYSTLLSYSLEHKFNDNWVLRNAFHVRFVRNNQDILFPTGLLSDGRTLNRIKTSFNGPTVENTYVMDTNVVGKFKTGNIEHELLVGFDLFRDISALENIVRQAGSLDLFNPIYGQPLGSITSTSHSKTRNDALGLYIQDRVKFFNNLKLVLGGRLDFAENEVTNFITSQTTSQNDSVFSPRVGIVYQPIEPVSLYASYSQSFTQNVGATFDGSLFEPSRGTQYEVGVKTDLLNNKLSATLALYQLTLSNVLTQDLAHPSFNIQTGEQQSRGVELNVIGEILPGWNVIASYNYTYAQITSDNRYKVGNLLVNVPENSASLWTTYIIPNGNLRGLGGGFGVFYVGERQGDLNNSFSVPNYLQLDAALYYRRNNLRLALNLKNLSDVRYFTPRSATQVYPSDPFTVVLTVGLEF</sequence>
<keyword evidence="4 13" id="KW-1134">Transmembrane beta strand</keyword>
<organism evidence="20 21">
    <name type="scientific">Dendronalium phyllosphericum CENA369</name>
    <dbReference type="NCBI Taxonomy" id="1725256"/>
    <lineage>
        <taxon>Bacteria</taxon>
        <taxon>Bacillati</taxon>
        <taxon>Cyanobacteriota</taxon>
        <taxon>Cyanophyceae</taxon>
        <taxon>Nostocales</taxon>
        <taxon>Nostocaceae</taxon>
        <taxon>Dendronalium</taxon>
        <taxon>Dendronalium phyllosphericum</taxon>
    </lineage>
</organism>
<dbReference type="InterPro" id="IPR010105">
    <property type="entry name" value="TonB_sidphr_rcpt"/>
</dbReference>
<dbReference type="AlphaFoldDB" id="A0A8J7LJK5"/>
<keyword evidence="11 13" id="KW-0472">Membrane</keyword>
<evidence type="ECO:0000256" key="3">
    <source>
        <dbReference type="ARBA" id="ARBA00022448"/>
    </source>
</evidence>
<dbReference type="GO" id="GO:0015344">
    <property type="term" value="F:siderophore uptake transmembrane transporter activity"/>
    <property type="evidence" value="ECO:0007669"/>
    <property type="project" value="TreeGrafter"/>
</dbReference>
<dbReference type="EMBL" id="JAECZA010000292">
    <property type="protein sequence ID" value="MBH8577768.1"/>
    <property type="molecule type" value="Genomic_DNA"/>
</dbReference>
<keyword evidence="21" id="KW-1185">Reference proteome</keyword>
<feature type="region of interest" description="Disordered" evidence="15">
    <location>
        <begin position="179"/>
        <end position="227"/>
    </location>
</feature>
<evidence type="ECO:0000256" key="13">
    <source>
        <dbReference type="PROSITE-ProRule" id="PRU01360"/>
    </source>
</evidence>
<evidence type="ECO:0000256" key="6">
    <source>
        <dbReference type="ARBA" id="ARBA00022692"/>
    </source>
</evidence>
<feature type="domain" description="TonB-dependent receptor plug" evidence="18">
    <location>
        <begin position="228"/>
        <end position="328"/>
    </location>
</feature>
<evidence type="ECO:0000256" key="7">
    <source>
        <dbReference type="ARBA" id="ARBA00022729"/>
    </source>
</evidence>
<keyword evidence="12 13" id="KW-0998">Cell outer membrane</keyword>
<evidence type="ECO:0000256" key="5">
    <source>
        <dbReference type="ARBA" id="ARBA00022496"/>
    </source>
</evidence>
<evidence type="ECO:0000256" key="9">
    <source>
        <dbReference type="ARBA" id="ARBA00023065"/>
    </source>
</evidence>
<dbReference type="RefSeq" id="WP_214436458.1">
    <property type="nucleotide sequence ID" value="NZ_CAWPUQ010000228.1"/>
</dbReference>
<evidence type="ECO:0000259" key="19">
    <source>
        <dbReference type="Pfam" id="PF11741"/>
    </source>
</evidence>
<reference evidence="20 21" key="1">
    <citation type="journal article" date="2021" name="Int. J. Syst. Evol. Microbiol.">
        <title>Amazonocrinis nigriterrae gen. nov., sp. nov., Atlanticothrix silvestris gen. nov., sp. nov. and Dendronalium phyllosphericum gen. nov., sp. nov., nostocacean cyanobacteria from Brazilian environments.</title>
        <authorList>
            <person name="Alvarenga D.O."/>
            <person name="Andreote A.P.D."/>
            <person name="Branco L.H.Z."/>
            <person name="Delbaje E."/>
            <person name="Cruz R.B."/>
            <person name="Varani A.M."/>
            <person name="Fiore M.F."/>
        </authorList>
    </citation>
    <scope>NUCLEOTIDE SEQUENCE [LARGE SCALE GENOMIC DNA]</scope>
    <source>
        <strain evidence="20 21">CENA369</strain>
    </source>
</reference>
<evidence type="ECO:0000256" key="16">
    <source>
        <dbReference type="SAM" id="SignalP"/>
    </source>
</evidence>
<dbReference type="InterPro" id="IPR037066">
    <property type="entry name" value="Plug_dom_sf"/>
</dbReference>
<keyword evidence="5" id="KW-0410">Iron transport</keyword>
<dbReference type="Pfam" id="PF07715">
    <property type="entry name" value="Plug"/>
    <property type="match status" value="1"/>
</dbReference>
<keyword evidence="9" id="KW-0406">Ion transport</keyword>
<dbReference type="Proteomes" id="UP000662314">
    <property type="component" value="Unassembled WGS sequence"/>
</dbReference>
<dbReference type="Gene3D" id="2.40.170.20">
    <property type="entry name" value="TonB-dependent receptor, beta-barrel domain"/>
    <property type="match status" value="1"/>
</dbReference>
<evidence type="ECO:0000256" key="1">
    <source>
        <dbReference type="ARBA" id="ARBA00004571"/>
    </source>
</evidence>
<evidence type="ECO:0000256" key="4">
    <source>
        <dbReference type="ARBA" id="ARBA00022452"/>
    </source>
</evidence>
<dbReference type="Gene3D" id="2.170.130.10">
    <property type="entry name" value="TonB-dependent receptor, plug domain"/>
    <property type="match status" value="1"/>
</dbReference>
<comment type="similarity">
    <text evidence="2 13 14">Belongs to the TonB-dependent receptor family.</text>
</comment>
<comment type="caution">
    <text evidence="20">The sequence shown here is derived from an EMBL/GenBank/DDBJ whole genome shotgun (WGS) entry which is preliminary data.</text>
</comment>
<dbReference type="Pfam" id="PF00593">
    <property type="entry name" value="TonB_dep_Rec_b-barrel"/>
    <property type="match status" value="1"/>
</dbReference>
<evidence type="ECO:0000256" key="10">
    <source>
        <dbReference type="ARBA" id="ARBA00023077"/>
    </source>
</evidence>
<dbReference type="InterPro" id="IPR036942">
    <property type="entry name" value="Beta-barrel_TonB_sf"/>
</dbReference>
<keyword evidence="10 14" id="KW-0798">TonB box</keyword>
<dbReference type="Pfam" id="PF11741">
    <property type="entry name" value="AMIN"/>
    <property type="match status" value="1"/>
</dbReference>
<evidence type="ECO:0000256" key="14">
    <source>
        <dbReference type="RuleBase" id="RU003357"/>
    </source>
</evidence>
<evidence type="ECO:0000313" key="20">
    <source>
        <dbReference type="EMBL" id="MBH8577768.1"/>
    </source>
</evidence>
<dbReference type="GO" id="GO:0015891">
    <property type="term" value="P:siderophore transport"/>
    <property type="evidence" value="ECO:0007669"/>
    <property type="project" value="InterPro"/>
</dbReference>
<dbReference type="PANTHER" id="PTHR32552:SF68">
    <property type="entry name" value="FERRICHROME OUTER MEMBRANE TRANSPORTER_PHAGE RECEPTOR"/>
    <property type="match status" value="1"/>
</dbReference>
<feature type="signal peptide" evidence="16">
    <location>
        <begin position="1"/>
        <end position="27"/>
    </location>
</feature>
<feature type="compositionally biased region" description="Low complexity" evidence="15">
    <location>
        <begin position="179"/>
        <end position="200"/>
    </location>
</feature>
<dbReference type="InterPro" id="IPR039426">
    <property type="entry name" value="TonB-dep_rcpt-like"/>
</dbReference>
<evidence type="ECO:0000313" key="21">
    <source>
        <dbReference type="Proteomes" id="UP000662314"/>
    </source>
</evidence>
<evidence type="ECO:0000256" key="12">
    <source>
        <dbReference type="ARBA" id="ARBA00023237"/>
    </source>
</evidence>
<name>A0A8J7LJK5_9NOST</name>
<evidence type="ECO:0000256" key="11">
    <source>
        <dbReference type="ARBA" id="ARBA00023136"/>
    </source>
</evidence>
<protein>
    <submittedName>
        <fullName evidence="20">TonB-dependent siderophore receptor</fullName>
    </submittedName>
</protein>
<dbReference type="InterPro" id="IPR021731">
    <property type="entry name" value="AMIN_dom"/>
</dbReference>
<proteinExistence type="inferred from homology"/>
<evidence type="ECO:0000259" key="17">
    <source>
        <dbReference type="Pfam" id="PF00593"/>
    </source>
</evidence>
<dbReference type="GO" id="GO:0009279">
    <property type="term" value="C:cell outer membrane"/>
    <property type="evidence" value="ECO:0007669"/>
    <property type="project" value="UniProtKB-SubCell"/>
</dbReference>
<keyword evidence="8" id="KW-0408">Iron</keyword>
<keyword evidence="20" id="KW-0675">Receptor</keyword>
<keyword evidence="7 16" id="KW-0732">Signal</keyword>
<dbReference type="InterPro" id="IPR000531">
    <property type="entry name" value="Beta-barrel_TonB"/>
</dbReference>
<dbReference type="PROSITE" id="PS52016">
    <property type="entry name" value="TONB_DEPENDENT_REC_3"/>
    <property type="match status" value="1"/>
</dbReference>
<dbReference type="SUPFAM" id="SSF56935">
    <property type="entry name" value="Porins"/>
    <property type="match status" value="1"/>
</dbReference>
<dbReference type="CDD" id="cd01347">
    <property type="entry name" value="ligand_gated_channel"/>
    <property type="match status" value="1"/>
</dbReference>
<dbReference type="FunFam" id="2.170.130.10:FF:000001">
    <property type="entry name" value="Catecholate siderophore TonB-dependent receptor"/>
    <property type="match status" value="1"/>
</dbReference>
<gene>
    <name evidence="20" type="ORF">I8752_33350</name>
</gene>